<feature type="compositionally biased region" description="Polar residues" evidence="1">
    <location>
        <begin position="336"/>
        <end position="349"/>
    </location>
</feature>
<dbReference type="Proteomes" id="UP000887159">
    <property type="component" value="Unassembled WGS sequence"/>
</dbReference>
<feature type="region of interest" description="Disordered" evidence="1">
    <location>
        <begin position="168"/>
        <end position="199"/>
    </location>
</feature>
<dbReference type="EMBL" id="BMAU01021323">
    <property type="protein sequence ID" value="GFY13688.1"/>
    <property type="molecule type" value="Genomic_DNA"/>
</dbReference>
<evidence type="ECO:0000313" key="2">
    <source>
        <dbReference type="EMBL" id="GFY13688.1"/>
    </source>
</evidence>
<feature type="compositionally biased region" description="Polar residues" evidence="1">
    <location>
        <begin position="363"/>
        <end position="373"/>
    </location>
</feature>
<organism evidence="2 3">
    <name type="scientific">Trichonephila clavipes</name>
    <name type="common">Golden silk orbweaver</name>
    <name type="synonym">Nephila clavipes</name>
    <dbReference type="NCBI Taxonomy" id="2585209"/>
    <lineage>
        <taxon>Eukaryota</taxon>
        <taxon>Metazoa</taxon>
        <taxon>Ecdysozoa</taxon>
        <taxon>Arthropoda</taxon>
        <taxon>Chelicerata</taxon>
        <taxon>Arachnida</taxon>
        <taxon>Araneae</taxon>
        <taxon>Araneomorphae</taxon>
        <taxon>Entelegynae</taxon>
        <taxon>Araneoidea</taxon>
        <taxon>Nephilidae</taxon>
        <taxon>Trichonephila</taxon>
    </lineage>
</organism>
<feature type="region of interest" description="Disordered" evidence="1">
    <location>
        <begin position="330"/>
        <end position="373"/>
    </location>
</feature>
<evidence type="ECO:0000313" key="3">
    <source>
        <dbReference type="Proteomes" id="UP000887159"/>
    </source>
</evidence>
<feature type="region of interest" description="Disordered" evidence="1">
    <location>
        <begin position="249"/>
        <end position="317"/>
    </location>
</feature>
<proteinExistence type="predicted"/>
<gene>
    <name evidence="2" type="ORF">TNCV_4960581</name>
</gene>
<comment type="caution">
    <text evidence="2">The sequence shown here is derived from an EMBL/GenBank/DDBJ whole genome shotgun (WGS) entry which is preliminary data.</text>
</comment>
<accession>A0A8X6VMJ2</accession>
<feature type="compositionally biased region" description="Basic and acidic residues" evidence="1">
    <location>
        <begin position="350"/>
        <end position="362"/>
    </location>
</feature>
<reference evidence="2" key="1">
    <citation type="submission" date="2020-08" db="EMBL/GenBank/DDBJ databases">
        <title>Multicomponent nature underlies the extraordinary mechanical properties of spider dragline silk.</title>
        <authorList>
            <person name="Kono N."/>
            <person name="Nakamura H."/>
            <person name="Mori M."/>
            <person name="Yoshida Y."/>
            <person name="Ohtoshi R."/>
            <person name="Malay A.D."/>
            <person name="Moran D.A.P."/>
            <person name="Tomita M."/>
            <person name="Numata K."/>
            <person name="Arakawa K."/>
        </authorList>
    </citation>
    <scope>NUCLEOTIDE SEQUENCE</scope>
</reference>
<sequence>MERGAKILFLYNKDIFRIIRVYSFFVLILLLYLDEVKEISGLDRDLNPGPLAPKARIIPLDHRAVSYQSDPSTQKRCQEECNYNFSMDGKENNSLFTPGLSNSVEKDTRGTVKCYLRNGLAQWARPGIEPGTSRTLSENHTPRPPSLVKDTRGTVKCYLRNGLAQWARPGIEPGTSRTLSENHTPRPPSLVKSDPSTQKRCQEECNYNFSMDGKENNSLFTPGLSNSVEKDTRGTVKCYLRNGLAQWARPGIEPGTSRTLSENHTPRPPSLVKEKTIQLAPSTRKPKPLPEKNNSTRHQERNNSTQQEKTTQLGSRSETTQLCTAVVHLQPPSAPGTKQLNLTGGNNSTRHQERNNSTEQEKTTQLVSRNETT</sequence>
<keyword evidence="3" id="KW-1185">Reference proteome</keyword>
<name>A0A8X6VMJ2_TRICX</name>
<evidence type="ECO:0000256" key="1">
    <source>
        <dbReference type="SAM" id="MobiDB-lite"/>
    </source>
</evidence>
<dbReference type="AlphaFoldDB" id="A0A8X6VMJ2"/>
<protein>
    <submittedName>
        <fullName evidence="2">Uncharacterized protein</fullName>
    </submittedName>
</protein>
<feature type="region of interest" description="Disordered" evidence="1">
    <location>
        <begin position="126"/>
        <end position="150"/>
    </location>
</feature>
<feature type="compositionally biased region" description="Polar residues" evidence="1">
    <location>
        <begin position="302"/>
        <end position="317"/>
    </location>
</feature>